<evidence type="ECO:0000256" key="1">
    <source>
        <dbReference type="ARBA" id="ARBA00009063"/>
    </source>
</evidence>
<evidence type="ECO:0000256" key="5">
    <source>
        <dbReference type="ARBA" id="ARBA00022989"/>
    </source>
</evidence>
<keyword evidence="4" id="KW-0967">Endosome</keyword>
<evidence type="ECO:0000256" key="3">
    <source>
        <dbReference type="ARBA" id="ARBA00022692"/>
    </source>
</evidence>
<dbReference type="SUPFAM" id="SSF47661">
    <property type="entry name" value="t-snare proteins"/>
    <property type="match status" value="1"/>
</dbReference>
<dbReference type="AlphaFoldDB" id="A0A6P8HSN2"/>
<keyword evidence="5 12" id="KW-1133">Transmembrane helix</keyword>
<evidence type="ECO:0000313" key="15">
    <source>
        <dbReference type="RefSeq" id="XP_031558223.1"/>
    </source>
</evidence>
<protein>
    <recommendedName>
        <fullName evidence="11">Syntaxin-7</fullName>
    </recommendedName>
</protein>
<dbReference type="KEGG" id="aten:116294718"/>
<dbReference type="GO" id="GO:0006906">
    <property type="term" value="P:vesicle fusion"/>
    <property type="evidence" value="ECO:0007669"/>
    <property type="project" value="TreeGrafter"/>
</dbReference>
<dbReference type="GO" id="GO:0048278">
    <property type="term" value="P:vesicle docking"/>
    <property type="evidence" value="ECO:0007669"/>
    <property type="project" value="TreeGrafter"/>
</dbReference>
<keyword evidence="3 12" id="KW-0812">Transmembrane</keyword>
<dbReference type="GO" id="GO:0006886">
    <property type="term" value="P:intracellular protein transport"/>
    <property type="evidence" value="ECO:0007669"/>
    <property type="project" value="TreeGrafter"/>
</dbReference>
<comment type="subcellular location">
    <subcellularLocation>
        <location evidence="10">Early endosome membrane</location>
        <topology evidence="10">Single-pass type IV membrane protein</topology>
    </subcellularLocation>
</comment>
<dbReference type="InParanoid" id="A0A6P8HSN2"/>
<feature type="transmembrane region" description="Helical" evidence="12">
    <location>
        <begin position="248"/>
        <end position="269"/>
    </location>
</feature>
<dbReference type="InterPro" id="IPR010989">
    <property type="entry name" value="SNARE"/>
</dbReference>
<dbReference type="PROSITE" id="PS50192">
    <property type="entry name" value="T_SNARE"/>
    <property type="match status" value="1"/>
</dbReference>
<dbReference type="Pfam" id="PF14523">
    <property type="entry name" value="Syntaxin_2"/>
    <property type="match status" value="1"/>
</dbReference>
<evidence type="ECO:0000256" key="6">
    <source>
        <dbReference type="ARBA" id="ARBA00022990"/>
    </source>
</evidence>
<dbReference type="InterPro" id="IPR000727">
    <property type="entry name" value="T_SNARE_dom"/>
</dbReference>
<dbReference type="FunFam" id="1.20.58.70:FF:000006">
    <property type="entry name" value="Syntaxin 7"/>
    <property type="match status" value="1"/>
</dbReference>
<keyword evidence="7" id="KW-0175">Coiled coil</keyword>
<dbReference type="FunFam" id="1.20.5.110:FF:000016">
    <property type="entry name" value="Syntaxin 12"/>
    <property type="match status" value="1"/>
</dbReference>
<evidence type="ECO:0000256" key="9">
    <source>
        <dbReference type="ARBA" id="ARBA00037599"/>
    </source>
</evidence>
<reference evidence="15" key="1">
    <citation type="submission" date="2025-08" db="UniProtKB">
        <authorList>
            <consortium name="RefSeq"/>
        </authorList>
    </citation>
    <scope>IDENTIFICATION</scope>
    <source>
        <tissue evidence="15">Tentacle</tissue>
    </source>
</reference>
<keyword evidence="8 12" id="KW-0472">Membrane</keyword>
<dbReference type="PANTHER" id="PTHR19957:SF411">
    <property type="entry name" value="LD23667P"/>
    <property type="match status" value="1"/>
</dbReference>
<comment type="function">
    <text evidence="9">May be involved in protein trafficking from the plasma membrane to the early endosome (EE) as well as in homotypic fusion of endocytic organelles. Mediates the endocytic trafficking from early endosomes to late endosomes and lysosomes.</text>
</comment>
<evidence type="ECO:0000256" key="7">
    <source>
        <dbReference type="ARBA" id="ARBA00023054"/>
    </source>
</evidence>
<dbReference type="GO" id="GO:0008021">
    <property type="term" value="C:synaptic vesicle"/>
    <property type="evidence" value="ECO:0007669"/>
    <property type="project" value="TreeGrafter"/>
</dbReference>
<evidence type="ECO:0000259" key="13">
    <source>
        <dbReference type="PROSITE" id="PS50192"/>
    </source>
</evidence>
<dbReference type="SMART" id="SM00397">
    <property type="entry name" value="t_SNARE"/>
    <property type="match status" value="1"/>
</dbReference>
<evidence type="ECO:0000256" key="11">
    <source>
        <dbReference type="ARBA" id="ARBA00040006"/>
    </source>
</evidence>
<keyword evidence="6" id="KW-0007">Acetylation</keyword>
<gene>
    <name evidence="15" type="primary">LOC116294718</name>
</gene>
<proteinExistence type="inferred from homology"/>
<dbReference type="GeneID" id="116294718"/>
<keyword evidence="2" id="KW-0597">Phosphoprotein</keyword>
<dbReference type="Gene3D" id="1.20.5.110">
    <property type="match status" value="1"/>
</dbReference>
<dbReference type="CDD" id="cd15875">
    <property type="entry name" value="SNARE_syntaxin7"/>
    <property type="match status" value="1"/>
</dbReference>
<dbReference type="InterPro" id="IPR006011">
    <property type="entry name" value="Syntaxin_N"/>
</dbReference>
<accession>A0A6P8HSN2</accession>
<keyword evidence="14" id="KW-1185">Reference proteome</keyword>
<dbReference type="GO" id="GO:0031901">
    <property type="term" value="C:early endosome membrane"/>
    <property type="evidence" value="ECO:0007669"/>
    <property type="project" value="UniProtKB-SubCell"/>
</dbReference>
<dbReference type="FunCoup" id="A0A6P8HSN2">
    <property type="interactions" value="2846"/>
</dbReference>
<evidence type="ECO:0000313" key="14">
    <source>
        <dbReference type="Proteomes" id="UP000515163"/>
    </source>
</evidence>
<dbReference type="Proteomes" id="UP000515163">
    <property type="component" value="Unplaced"/>
</dbReference>
<dbReference type="GO" id="GO:0000149">
    <property type="term" value="F:SNARE binding"/>
    <property type="evidence" value="ECO:0007669"/>
    <property type="project" value="TreeGrafter"/>
</dbReference>
<evidence type="ECO:0000256" key="10">
    <source>
        <dbReference type="ARBA" id="ARBA00037832"/>
    </source>
</evidence>
<dbReference type="OrthoDB" id="364348at2759"/>
<evidence type="ECO:0000256" key="12">
    <source>
        <dbReference type="SAM" id="Phobius"/>
    </source>
</evidence>
<sequence>MSFGEYNNRGSSKGGGDTEYQRLCKCVSNNVQRINSNVSTIQRLVDRVGTAGDVPKQLQKTEKETQQLAKETGSYLKQLVLLEGDTPTEKRQRKMQVDRLTNNFSSALNNFQKTQRVAAEKEKEYVSRARASSMGVSPSPMGGYKDNSTLIDFDRTSGGGGGGLQIQSEEEVSLEAIEERERAIRQLEADIIGVNEIFRDLGNMVHEQGEVIDSIEANVDNAAVHVETANQQLSKASKYQKAARKKMCCILVIVVIAAAIIGVIIYVIAK</sequence>
<dbReference type="RefSeq" id="XP_031558223.1">
    <property type="nucleotide sequence ID" value="XM_031702363.1"/>
</dbReference>
<dbReference type="GO" id="GO:0031201">
    <property type="term" value="C:SNARE complex"/>
    <property type="evidence" value="ECO:0007669"/>
    <property type="project" value="TreeGrafter"/>
</dbReference>
<dbReference type="GO" id="GO:0005484">
    <property type="term" value="F:SNAP receptor activity"/>
    <property type="evidence" value="ECO:0007669"/>
    <property type="project" value="TreeGrafter"/>
</dbReference>
<evidence type="ECO:0000256" key="8">
    <source>
        <dbReference type="ARBA" id="ARBA00023136"/>
    </source>
</evidence>
<dbReference type="PANTHER" id="PTHR19957">
    <property type="entry name" value="SYNTAXIN"/>
    <property type="match status" value="1"/>
</dbReference>
<evidence type="ECO:0000256" key="2">
    <source>
        <dbReference type="ARBA" id="ARBA00022553"/>
    </source>
</evidence>
<dbReference type="InterPro" id="IPR045242">
    <property type="entry name" value="Syntaxin"/>
</dbReference>
<feature type="domain" description="T-SNARE coiled-coil homology" evidence="13">
    <location>
        <begin position="174"/>
        <end position="236"/>
    </location>
</feature>
<comment type="similarity">
    <text evidence="1">Belongs to the syntaxin family.</text>
</comment>
<dbReference type="Pfam" id="PF05739">
    <property type="entry name" value="SNARE"/>
    <property type="match status" value="1"/>
</dbReference>
<name>A0A6P8HSN2_ACTTE</name>
<evidence type="ECO:0000256" key="4">
    <source>
        <dbReference type="ARBA" id="ARBA00022753"/>
    </source>
</evidence>
<dbReference type="SMART" id="SM00503">
    <property type="entry name" value="SynN"/>
    <property type="match status" value="1"/>
</dbReference>
<organism evidence="14 15">
    <name type="scientific">Actinia tenebrosa</name>
    <name type="common">Australian red waratah sea anemone</name>
    <dbReference type="NCBI Taxonomy" id="6105"/>
    <lineage>
        <taxon>Eukaryota</taxon>
        <taxon>Metazoa</taxon>
        <taxon>Cnidaria</taxon>
        <taxon>Anthozoa</taxon>
        <taxon>Hexacorallia</taxon>
        <taxon>Actiniaria</taxon>
        <taxon>Actiniidae</taxon>
        <taxon>Actinia</taxon>
    </lineage>
</organism>
<dbReference type="Gene3D" id="1.20.58.70">
    <property type="match status" value="1"/>
</dbReference>